<keyword evidence="4" id="KW-1185">Reference proteome</keyword>
<dbReference type="RefSeq" id="WP_345262384.1">
    <property type="nucleotide sequence ID" value="NZ_BAABIM010000001.1"/>
</dbReference>
<feature type="transmembrane region" description="Helical" evidence="2">
    <location>
        <begin position="292"/>
        <end position="314"/>
    </location>
</feature>
<feature type="transmembrane region" description="Helical" evidence="2">
    <location>
        <begin position="85"/>
        <end position="106"/>
    </location>
</feature>
<dbReference type="EMBL" id="BAABIM010000001">
    <property type="protein sequence ID" value="GAA4670684.1"/>
    <property type="molecule type" value="Genomic_DNA"/>
</dbReference>
<keyword evidence="2" id="KW-1133">Transmembrane helix</keyword>
<evidence type="ECO:0000313" key="3">
    <source>
        <dbReference type="EMBL" id="GAA4670684.1"/>
    </source>
</evidence>
<feature type="region of interest" description="Disordered" evidence="1">
    <location>
        <begin position="1"/>
        <end position="21"/>
    </location>
</feature>
<feature type="compositionally biased region" description="Low complexity" evidence="1">
    <location>
        <begin position="165"/>
        <end position="210"/>
    </location>
</feature>
<feature type="transmembrane region" description="Helical" evidence="2">
    <location>
        <begin position="118"/>
        <end position="146"/>
    </location>
</feature>
<feature type="region of interest" description="Disordered" evidence="1">
    <location>
        <begin position="155"/>
        <end position="210"/>
    </location>
</feature>
<sequence length="379" mass="38144">MPPDTPDDRPGRGSRSGATLERPRQTGFAAWGILGGSALLVVSAFEGVAGLQSLETQEAVRDFLAEPPGSGLGLSEQGARSVLRVLMLVGGASAAAAAILGGYVLTRSHSARVGLSVLALPLLVGGFAVSSLLTALVVGLIVTLWLQPSASWFRGEAPPEPRRPAPSTASPAAARQPAPTSAAAPGSTASGSVPPMAWPPSGAQQPAPYGQAPYGQAPYGGAGVGQPVPTRRPSSVLAACLVTWIATGLVALGIAATAFTLATVPDLLFEELQRQNPDALSSAGLTQGEVRASTLVLCGVALAWCVAAAVFAVGTFRGRSWGRRGLLVSAALVSGLSLVTMLASVAMVLPLAAGAATVGLLLRPESRAWCRRATGAGVS</sequence>
<comment type="caution">
    <text evidence="3">The sequence shown here is derived from an EMBL/GenBank/DDBJ whole genome shotgun (WGS) entry which is preliminary data.</text>
</comment>
<organism evidence="3 4">
    <name type="scientific">Nocardioides nanhaiensis</name>
    <dbReference type="NCBI Taxonomy" id="1476871"/>
    <lineage>
        <taxon>Bacteria</taxon>
        <taxon>Bacillati</taxon>
        <taxon>Actinomycetota</taxon>
        <taxon>Actinomycetes</taxon>
        <taxon>Propionibacteriales</taxon>
        <taxon>Nocardioidaceae</taxon>
        <taxon>Nocardioides</taxon>
    </lineage>
</organism>
<keyword evidence="2" id="KW-0472">Membrane</keyword>
<name>A0ABP8VUF0_9ACTN</name>
<evidence type="ECO:0008006" key="5">
    <source>
        <dbReference type="Google" id="ProtNLM"/>
    </source>
</evidence>
<evidence type="ECO:0000313" key="4">
    <source>
        <dbReference type="Proteomes" id="UP001500621"/>
    </source>
</evidence>
<feature type="compositionally biased region" description="Basic and acidic residues" evidence="1">
    <location>
        <begin position="1"/>
        <end position="11"/>
    </location>
</feature>
<feature type="transmembrane region" description="Helical" evidence="2">
    <location>
        <begin position="28"/>
        <end position="51"/>
    </location>
</feature>
<dbReference type="Proteomes" id="UP001500621">
    <property type="component" value="Unassembled WGS sequence"/>
</dbReference>
<evidence type="ECO:0000256" key="1">
    <source>
        <dbReference type="SAM" id="MobiDB-lite"/>
    </source>
</evidence>
<evidence type="ECO:0000256" key="2">
    <source>
        <dbReference type="SAM" id="Phobius"/>
    </source>
</evidence>
<proteinExistence type="predicted"/>
<gene>
    <name evidence="3" type="ORF">GCM10023226_04100</name>
</gene>
<feature type="transmembrane region" description="Helical" evidence="2">
    <location>
        <begin position="326"/>
        <end position="353"/>
    </location>
</feature>
<feature type="transmembrane region" description="Helical" evidence="2">
    <location>
        <begin position="236"/>
        <end position="262"/>
    </location>
</feature>
<keyword evidence="2" id="KW-0812">Transmembrane</keyword>
<reference evidence="4" key="1">
    <citation type="journal article" date="2019" name="Int. J. Syst. Evol. Microbiol.">
        <title>The Global Catalogue of Microorganisms (GCM) 10K type strain sequencing project: providing services to taxonomists for standard genome sequencing and annotation.</title>
        <authorList>
            <consortium name="The Broad Institute Genomics Platform"/>
            <consortium name="The Broad Institute Genome Sequencing Center for Infectious Disease"/>
            <person name="Wu L."/>
            <person name="Ma J."/>
        </authorList>
    </citation>
    <scope>NUCLEOTIDE SEQUENCE [LARGE SCALE GENOMIC DNA]</scope>
    <source>
        <strain evidence="4">JCM 18127</strain>
    </source>
</reference>
<accession>A0ABP8VUF0</accession>
<protein>
    <recommendedName>
        <fullName evidence="5">DUF4064 domain-containing protein</fullName>
    </recommendedName>
</protein>